<sequence>MITRLPACLMAARKVSASGRSAIMCAISRFRSRTDSLSSVLQKSRQYQFSVPALFSNSGFNSSQAIAKLMP</sequence>
<dbReference type="AlphaFoldDB" id="A0A3M5VI22"/>
<dbReference type="EMBL" id="RBUA01000617">
    <property type="protein sequence ID" value="RMU57852.1"/>
    <property type="molecule type" value="Genomic_DNA"/>
</dbReference>
<proteinExistence type="predicted"/>
<comment type="caution">
    <text evidence="1">The sequence shown here is derived from an EMBL/GenBank/DDBJ whole genome shotgun (WGS) entry which is preliminary data.</text>
</comment>
<accession>A0A3M5VI22</accession>
<evidence type="ECO:0000313" key="2">
    <source>
        <dbReference type="Proteomes" id="UP000280395"/>
    </source>
</evidence>
<name>A0A3M5VI22_PSESX</name>
<evidence type="ECO:0000313" key="1">
    <source>
        <dbReference type="EMBL" id="RMU57852.1"/>
    </source>
</evidence>
<reference evidence="1 2" key="1">
    <citation type="submission" date="2018-08" db="EMBL/GenBank/DDBJ databases">
        <title>Recombination of ecologically and evolutionarily significant loci maintains genetic cohesion in the Pseudomonas syringae species complex.</title>
        <authorList>
            <person name="Dillon M."/>
            <person name="Thakur S."/>
            <person name="Almeida R.N.D."/>
            <person name="Weir B.S."/>
            <person name="Guttman D.S."/>
        </authorList>
    </citation>
    <scope>NUCLEOTIDE SEQUENCE [LARGE SCALE GENOMIC DNA]</scope>
    <source>
        <strain evidence="1 2">ICMP 14479</strain>
    </source>
</reference>
<organism evidence="1 2">
    <name type="scientific">Pseudomonas syringae pv. avii</name>
    <dbReference type="NCBI Taxonomy" id="663959"/>
    <lineage>
        <taxon>Bacteria</taxon>
        <taxon>Pseudomonadati</taxon>
        <taxon>Pseudomonadota</taxon>
        <taxon>Gammaproteobacteria</taxon>
        <taxon>Pseudomonadales</taxon>
        <taxon>Pseudomonadaceae</taxon>
        <taxon>Pseudomonas</taxon>
        <taxon>Pseudomonas syringae</taxon>
    </lineage>
</organism>
<gene>
    <name evidence="1" type="ORF">ALP29_201112</name>
</gene>
<dbReference type="Proteomes" id="UP000280395">
    <property type="component" value="Unassembled WGS sequence"/>
</dbReference>
<protein>
    <submittedName>
        <fullName evidence="1">Uncharacterized protein</fullName>
    </submittedName>
</protein>